<dbReference type="Gene3D" id="3.20.20.300">
    <property type="entry name" value="Glycoside hydrolase, family 3, N-terminal domain"/>
    <property type="match status" value="1"/>
</dbReference>
<reference evidence="5 6" key="1">
    <citation type="submission" date="2018-10" db="EMBL/GenBank/DDBJ databases">
        <title>Bacillus Keqinensis sp. nov., a moderately halophilic bacterium isolated from a saline-alkaline lake.</title>
        <authorList>
            <person name="Wang H."/>
        </authorList>
    </citation>
    <scope>NUCLEOTIDE SEQUENCE [LARGE SCALE GENOMIC DNA]</scope>
    <source>
        <strain evidence="5 6">KQ-3</strain>
    </source>
</reference>
<dbReference type="PANTHER" id="PTHR30480">
    <property type="entry name" value="BETA-HEXOSAMINIDASE-RELATED"/>
    <property type="match status" value="1"/>
</dbReference>
<dbReference type="OrthoDB" id="9805821at2"/>
<proteinExistence type="inferred from homology"/>
<dbReference type="RefSeq" id="WP_122900326.1">
    <property type="nucleotide sequence ID" value="NZ_RHIB01000003.1"/>
</dbReference>
<dbReference type="Pfam" id="PF00933">
    <property type="entry name" value="Glyco_hydro_3"/>
    <property type="match status" value="1"/>
</dbReference>
<dbReference type="InterPro" id="IPR036962">
    <property type="entry name" value="Glyco_hydro_3_N_sf"/>
</dbReference>
<feature type="domain" description="Glycoside hydrolase family 3 N-terminal" evidence="4">
    <location>
        <begin position="3"/>
        <end position="322"/>
    </location>
</feature>
<dbReference type="PRINTS" id="PR00133">
    <property type="entry name" value="GLHYDRLASE3"/>
</dbReference>
<organism evidence="5 6">
    <name type="scientific">Alteribacter keqinensis</name>
    <dbReference type="NCBI Taxonomy" id="2483800"/>
    <lineage>
        <taxon>Bacteria</taxon>
        <taxon>Bacillati</taxon>
        <taxon>Bacillota</taxon>
        <taxon>Bacilli</taxon>
        <taxon>Bacillales</taxon>
        <taxon>Bacillaceae</taxon>
        <taxon>Alteribacter</taxon>
    </lineage>
</organism>
<dbReference type="EC" id="3.2.1.52" evidence="5"/>
<evidence type="ECO:0000259" key="4">
    <source>
        <dbReference type="Pfam" id="PF00933"/>
    </source>
</evidence>
<dbReference type="GO" id="GO:0004563">
    <property type="term" value="F:beta-N-acetylhexosaminidase activity"/>
    <property type="evidence" value="ECO:0007669"/>
    <property type="project" value="UniProtKB-EC"/>
</dbReference>
<dbReference type="InterPro" id="IPR036881">
    <property type="entry name" value="Glyco_hydro_3_C_sf"/>
</dbReference>
<accession>A0A3M7TM21</accession>
<evidence type="ECO:0000256" key="3">
    <source>
        <dbReference type="ARBA" id="ARBA00023295"/>
    </source>
</evidence>
<dbReference type="NCBIfam" id="NF003740">
    <property type="entry name" value="PRK05337.1"/>
    <property type="match status" value="1"/>
</dbReference>
<dbReference type="GO" id="GO:0009254">
    <property type="term" value="P:peptidoglycan turnover"/>
    <property type="evidence" value="ECO:0007669"/>
    <property type="project" value="TreeGrafter"/>
</dbReference>
<protein>
    <submittedName>
        <fullName evidence="5">Beta-N-acetylhexosaminidase</fullName>
        <ecNumber evidence="5">3.2.1.52</ecNumber>
    </submittedName>
</protein>
<evidence type="ECO:0000256" key="1">
    <source>
        <dbReference type="ARBA" id="ARBA00005336"/>
    </source>
</evidence>
<keyword evidence="6" id="KW-1185">Reference proteome</keyword>
<gene>
    <name evidence="5" type="ORF">EBO34_15705</name>
</gene>
<dbReference type="Gene3D" id="3.40.50.1700">
    <property type="entry name" value="Glycoside hydrolase family 3 C-terminal domain"/>
    <property type="match status" value="1"/>
</dbReference>
<name>A0A3M7TM21_9BACI</name>
<comment type="caution">
    <text evidence="5">The sequence shown here is derived from an EMBL/GenBank/DDBJ whole genome shotgun (WGS) entry which is preliminary data.</text>
</comment>
<dbReference type="InterPro" id="IPR017853">
    <property type="entry name" value="GH"/>
</dbReference>
<dbReference type="Proteomes" id="UP000278746">
    <property type="component" value="Unassembled WGS sequence"/>
</dbReference>
<dbReference type="EMBL" id="RHIB01000003">
    <property type="protein sequence ID" value="RNA66661.1"/>
    <property type="molecule type" value="Genomic_DNA"/>
</dbReference>
<keyword evidence="3 5" id="KW-0326">Glycosidase</keyword>
<evidence type="ECO:0000313" key="5">
    <source>
        <dbReference type="EMBL" id="RNA66661.1"/>
    </source>
</evidence>
<evidence type="ECO:0000256" key="2">
    <source>
        <dbReference type="ARBA" id="ARBA00022801"/>
    </source>
</evidence>
<sequence length="511" mass="55431">MNIEEKVGRLMMIGIPGTTVDKETEQLIRDCHVGGVIYFQRNVDTPDQVNELSARLQQINGGGSPLLIAIDQEGGMVARIRDGVTQIPGQMAIGATGDPSVARTLAQISGKELAALGINVNFAPCADVNSNPANPVIGVRSFGSDPSTVASFVREAVAGFQESGVSATIKHFPGHGDTSVDSHLALPKLDHDLDRLKEVELAPFRAAASEADLVMSAHIKFNALDPDYPATLSKPIISRLLRDEIGFEGVAITDCMEMDAISRTYGTADAAVKAIQAGIDIVLVSHTTSLQRETHQKLVAAVKNGHLSLARVEEALGRIERLKAKHGTGKRNENRIEILVEKHRETVDGIRKRTISSLTDKWTPLSADEKVHVVFCRPHRQSYADEQTDESNLIAEQLRARGFDVSSTSVESNPSKEEVVHVLSQIDGGSTVVFCSYLPGNNENQRLLAKELSKHYSDMVGVSLRSPYDAEELPFIRRYITGFESTKGAMTALSEVLSGKEEPTGRVPITQ</sequence>
<dbReference type="PANTHER" id="PTHR30480:SF16">
    <property type="entry name" value="GLYCOSIDE HYDROLASE FAMILY 3 DOMAIN PROTEIN"/>
    <property type="match status" value="1"/>
</dbReference>
<keyword evidence="2 5" id="KW-0378">Hydrolase</keyword>
<dbReference type="SUPFAM" id="SSF51445">
    <property type="entry name" value="(Trans)glycosidases"/>
    <property type="match status" value="1"/>
</dbReference>
<evidence type="ECO:0000313" key="6">
    <source>
        <dbReference type="Proteomes" id="UP000278746"/>
    </source>
</evidence>
<dbReference type="InterPro" id="IPR050226">
    <property type="entry name" value="NagZ_Beta-hexosaminidase"/>
</dbReference>
<comment type="similarity">
    <text evidence="1">Belongs to the glycosyl hydrolase 3 family.</text>
</comment>
<dbReference type="AlphaFoldDB" id="A0A3M7TM21"/>
<dbReference type="GO" id="GO:0005975">
    <property type="term" value="P:carbohydrate metabolic process"/>
    <property type="evidence" value="ECO:0007669"/>
    <property type="project" value="InterPro"/>
</dbReference>
<dbReference type="InterPro" id="IPR001764">
    <property type="entry name" value="Glyco_hydro_3_N"/>
</dbReference>